<name>A0ABD3NC24_9STRA</name>
<keyword evidence="1" id="KW-0227">DNA damage</keyword>
<dbReference type="InterPro" id="IPR011257">
    <property type="entry name" value="DNA_glycosylase"/>
</dbReference>
<comment type="caution">
    <text evidence="6">The sequence shown here is derived from an EMBL/GenBank/DDBJ whole genome shotgun (WGS) entry which is preliminary data.</text>
</comment>
<dbReference type="SUPFAM" id="SSF48150">
    <property type="entry name" value="DNA-glycosylase"/>
    <property type="match status" value="1"/>
</dbReference>
<evidence type="ECO:0008006" key="8">
    <source>
        <dbReference type="Google" id="ProtNLM"/>
    </source>
</evidence>
<evidence type="ECO:0000313" key="6">
    <source>
        <dbReference type="EMBL" id="KAL3773562.1"/>
    </source>
</evidence>
<keyword evidence="4" id="KW-0326">Glycosidase</keyword>
<sequence length="358" mass="39229">MIAEDAAGWQIPVGLTASEAICIESDSDCDAGDKDCNIVNQLSAACTTCISESPTLLPPALLAADADSCDSGSNSGVNTTAHRDQRKDTKVSNENDESAENSQSSHPEKRTDDYNPYACFAYHPKSAAVSMPSRSNHNASKTSKPPNQTIHPLMKKPRLSCGASKTNRHTNKPECDPPEEITEECITKWHSFAISKDPIELQRFHLLISARLHARCQEGTVHKAMSRLRLYFENSGGLTPINLSKSNPEDIAPLLSSVLFGNTKAKQLVQAAQDVVELGGQVPETSLVLQKITGIGPKLAHILTRVNTRASYITSDEKDEVKKFNTAVVNSNCTQTHNHLIRNAMRWHLSIGHQQRWN</sequence>
<dbReference type="Gene3D" id="1.10.340.30">
    <property type="entry name" value="Hypothetical protein, domain 2"/>
    <property type="match status" value="1"/>
</dbReference>
<evidence type="ECO:0000256" key="4">
    <source>
        <dbReference type="ARBA" id="ARBA00023295"/>
    </source>
</evidence>
<protein>
    <recommendedName>
        <fullName evidence="8">HhH-GPD domain-containing protein</fullName>
    </recommendedName>
</protein>
<feature type="region of interest" description="Disordered" evidence="5">
    <location>
        <begin position="129"/>
        <end position="178"/>
    </location>
</feature>
<keyword evidence="3" id="KW-0234">DNA repair</keyword>
<dbReference type="EMBL" id="JALLPJ020001228">
    <property type="protein sequence ID" value="KAL3773562.1"/>
    <property type="molecule type" value="Genomic_DNA"/>
</dbReference>
<dbReference type="Proteomes" id="UP001530400">
    <property type="component" value="Unassembled WGS sequence"/>
</dbReference>
<feature type="region of interest" description="Disordered" evidence="5">
    <location>
        <begin position="67"/>
        <end position="115"/>
    </location>
</feature>
<keyword evidence="7" id="KW-1185">Reference proteome</keyword>
<evidence type="ECO:0000256" key="5">
    <source>
        <dbReference type="SAM" id="MobiDB-lite"/>
    </source>
</evidence>
<dbReference type="GO" id="GO:0006281">
    <property type="term" value="P:DNA repair"/>
    <property type="evidence" value="ECO:0007669"/>
    <property type="project" value="UniProtKB-KW"/>
</dbReference>
<feature type="compositionally biased region" description="Polar residues" evidence="5">
    <location>
        <begin position="70"/>
        <end position="80"/>
    </location>
</feature>
<keyword evidence="2" id="KW-0378">Hydrolase</keyword>
<organism evidence="6 7">
    <name type="scientific">Cyclotella atomus</name>
    <dbReference type="NCBI Taxonomy" id="382360"/>
    <lineage>
        <taxon>Eukaryota</taxon>
        <taxon>Sar</taxon>
        <taxon>Stramenopiles</taxon>
        <taxon>Ochrophyta</taxon>
        <taxon>Bacillariophyta</taxon>
        <taxon>Coscinodiscophyceae</taxon>
        <taxon>Thalassiosirophycidae</taxon>
        <taxon>Stephanodiscales</taxon>
        <taxon>Stephanodiscaceae</taxon>
        <taxon>Cyclotella</taxon>
    </lineage>
</organism>
<feature type="compositionally biased region" description="Polar residues" evidence="5">
    <location>
        <begin position="132"/>
        <end position="150"/>
    </location>
</feature>
<dbReference type="PANTHER" id="PTHR43286:SF1">
    <property type="entry name" value="ENDONUCLEASE III-LIKE PROTEIN 1"/>
    <property type="match status" value="1"/>
</dbReference>
<evidence type="ECO:0000313" key="7">
    <source>
        <dbReference type="Proteomes" id="UP001530400"/>
    </source>
</evidence>
<proteinExistence type="predicted"/>
<evidence type="ECO:0000256" key="1">
    <source>
        <dbReference type="ARBA" id="ARBA00022763"/>
    </source>
</evidence>
<dbReference type="PANTHER" id="PTHR43286">
    <property type="entry name" value="ENDONUCLEASE III-LIKE PROTEIN 1"/>
    <property type="match status" value="1"/>
</dbReference>
<accession>A0ABD3NC24</accession>
<dbReference type="GO" id="GO:0016798">
    <property type="term" value="F:hydrolase activity, acting on glycosyl bonds"/>
    <property type="evidence" value="ECO:0007669"/>
    <property type="project" value="UniProtKB-KW"/>
</dbReference>
<reference evidence="6 7" key="1">
    <citation type="submission" date="2024-10" db="EMBL/GenBank/DDBJ databases">
        <title>Updated reference genomes for cyclostephanoid diatoms.</title>
        <authorList>
            <person name="Roberts W.R."/>
            <person name="Alverson A.J."/>
        </authorList>
    </citation>
    <scope>NUCLEOTIDE SEQUENCE [LARGE SCALE GENOMIC DNA]</scope>
    <source>
        <strain evidence="6 7">AJA010-31</strain>
    </source>
</reference>
<evidence type="ECO:0000256" key="3">
    <source>
        <dbReference type="ARBA" id="ARBA00023204"/>
    </source>
</evidence>
<dbReference type="AlphaFoldDB" id="A0ABD3NC24"/>
<feature type="compositionally biased region" description="Basic and acidic residues" evidence="5">
    <location>
        <begin position="81"/>
        <end position="93"/>
    </location>
</feature>
<evidence type="ECO:0000256" key="2">
    <source>
        <dbReference type="ARBA" id="ARBA00022801"/>
    </source>
</evidence>
<gene>
    <name evidence="6" type="ORF">ACHAWO_003049</name>
</gene>